<dbReference type="AlphaFoldDB" id="A0A0J1B979"/>
<keyword evidence="2" id="KW-1185">Reference proteome</keyword>
<dbReference type="EMBL" id="LECT01000038">
    <property type="protein sequence ID" value="KLU03272.1"/>
    <property type="molecule type" value="Genomic_DNA"/>
</dbReference>
<evidence type="ECO:0000313" key="2">
    <source>
        <dbReference type="Proteomes" id="UP000036367"/>
    </source>
</evidence>
<gene>
    <name evidence="1" type="ORF">RISK_004584</name>
</gene>
<dbReference type="Proteomes" id="UP000036367">
    <property type="component" value="Unassembled WGS sequence"/>
</dbReference>
<evidence type="ECO:0000313" key="1">
    <source>
        <dbReference type="EMBL" id="KLU03272.1"/>
    </source>
</evidence>
<proteinExistence type="predicted"/>
<comment type="caution">
    <text evidence="1">The sequence shown here is derived from an EMBL/GenBank/DDBJ whole genome shotgun (WGS) entry which is preliminary data.</text>
</comment>
<dbReference type="STRING" id="595434.RISK_004584"/>
<name>A0A0J1B979_RHOIS</name>
<organism evidence="1 2">
    <name type="scientific">Rhodopirellula islandica</name>
    <dbReference type="NCBI Taxonomy" id="595434"/>
    <lineage>
        <taxon>Bacteria</taxon>
        <taxon>Pseudomonadati</taxon>
        <taxon>Planctomycetota</taxon>
        <taxon>Planctomycetia</taxon>
        <taxon>Pirellulales</taxon>
        <taxon>Pirellulaceae</taxon>
        <taxon>Rhodopirellula</taxon>
    </lineage>
</organism>
<protein>
    <submittedName>
        <fullName evidence="1">Uncharacterized protein</fullName>
    </submittedName>
</protein>
<accession>A0A0J1B979</accession>
<sequence length="39" mass="4499">MVRVSAKKTASDTFMMLRESQVDARHDGKFKEVALEERT</sequence>
<reference evidence="1" key="1">
    <citation type="submission" date="2015-05" db="EMBL/GenBank/DDBJ databases">
        <title>Permanent draft genome of Rhodopirellula islandicus K833.</title>
        <authorList>
            <person name="Kizina J."/>
            <person name="Richter M."/>
            <person name="Glockner F.O."/>
            <person name="Harder J."/>
        </authorList>
    </citation>
    <scope>NUCLEOTIDE SEQUENCE [LARGE SCALE GENOMIC DNA]</scope>
    <source>
        <strain evidence="1">K833</strain>
    </source>
</reference>